<gene>
    <name evidence="2" type="ORF">OF122_12260</name>
</gene>
<proteinExistence type="predicted"/>
<name>A0ABY6IJQ0_9HYPH</name>
<dbReference type="RefSeq" id="WP_264224523.1">
    <property type="nucleotide sequence ID" value="NZ_CP107716.1"/>
</dbReference>
<keyword evidence="1" id="KW-1133">Transmembrane helix</keyword>
<keyword evidence="3" id="KW-1185">Reference proteome</keyword>
<organism evidence="2 3">
    <name type="scientific">Pelagibacterium flavum</name>
    <dbReference type="NCBI Taxonomy" id="2984530"/>
    <lineage>
        <taxon>Bacteria</taxon>
        <taxon>Pseudomonadati</taxon>
        <taxon>Pseudomonadota</taxon>
        <taxon>Alphaproteobacteria</taxon>
        <taxon>Hyphomicrobiales</taxon>
        <taxon>Devosiaceae</taxon>
        <taxon>Pelagibacterium</taxon>
    </lineage>
</organism>
<dbReference type="Proteomes" id="UP001163882">
    <property type="component" value="Chromosome"/>
</dbReference>
<reference evidence="2" key="1">
    <citation type="submission" date="2022-10" db="EMBL/GenBank/DDBJ databases">
        <title>YIM 151497 complete genome.</title>
        <authorList>
            <person name="Chen X."/>
        </authorList>
    </citation>
    <scope>NUCLEOTIDE SEQUENCE</scope>
    <source>
        <strain evidence="2">YIM 151497</strain>
    </source>
</reference>
<keyword evidence="1" id="KW-0812">Transmembrane</keyword>
<evidence type="ECO:0000256" key="1">
    <source>
        <dbReference type="SAM" id="Phobius"/>
    </source>
</evidence>
<sequence length="41" mass="4801">MKHRIASIFAIGVVVLMVIYWAATGHTRLQFDDVMSFFEWL</sequence>
<evidence type="ECO:0000313" key="3">
    <source>
        <dbReference type="Proteomes" id="UP001163882"/>
    </source>
</evidence>
<keyword evidence="1" id="KW-0472">Membrane</keyword>
<feature type="transmembrane region" description="Helical" evidence="1">
    <location>
        <begin position="5"/>
        <end position="23"/>
    </location>
</feature>
<accession>A0ABY6IJQ0</accession>
<evidence type="ECO:0000313" key="2">
    <source>
        <dbReference type="EMBL" id="UYQ70836.1"/>
    </source>
</evidence>
<protein>
    <submittedName>
        <fullName evidence="2">Uncharacterized protein</fullName>
    </submittedName>
</protein>
<dbReference type="EMBL" id="CP107716">
    <property type="protein sequence ID" value="UYQ70836.1"/>
    <property type="molecule type" value="Genomic_DNA"/>
</dbReference>